<sequence length="161" mass="17550">MSSSDAATKQRARARDPTPASDSSPDTKKPRSSGPPATSTMPSAPTPPSPPTADHHPNEDELTARYYRDDESNWYKRSNDYWDAVEPTVDGMLGGFAVLCPEDSRTSLEFLKTMTDRGLINTKLVLDCGAGIGRVSDKVLLKVFDQSDLLEPCTAFVDQAK</sequence>
<evidence type="ECO:0000256" key="5">
    <source>
        <dbReference type="ARBA" id="ARBA00039112"/>
    </source>
</evidence>
<dbReference type="GO" id="GO:0032259">
    <property type="term" value="P:methylation"/>
    <property type="evidence" value="ECO:0007669"/>
    <property type="project" value="UniProtKB-KW"/>
</dbReference>
<dbReference type="STRING" id="691883.A0A058YZ06"/>
<protein>
    <recommendedName>
        <fullName evidence="6">Alpha N-terminal protein methyltransferase 1</fullName>
        <ecNumber evidence="5">2.1.1.244</ecNumber>
    </recommendedName>
    <alternativeName>
        <fullName evidence="7">X-Pro-Lys N-terminal protein methyltransferase 1</fullName>
    </alternativeName>
</protein>
<keyword evidence="2" id="KW-0489">Methyltransferase</keyword>
<gene>
    <name evidence="12" type="ORF">H696_06356</name>
</gene>
<comment type="catalytic activity">
    <reaction evidence="10">
        <text>N-terminal L-alanyl-L-prolyl-L-lysyl-[protein] + 3 S-adenosyl-L-methionine = N-terminal N,N,N-trimethyl-L-alanyl-L-prolyl-L-lysyl-[protein] + 3 S-adenosyl-L-homocysteine + 3 H(+)</text>
        <dbReference type="Rhea" id="RHEA:54712"/>
        <dbReference type="Rhea" id="RHEA-COMP:13785"/>
        <dbReference type="Rhea" id="RHEA-COMP:13971"/>
        <dbReference type="ChEBI" id="CHEBI:15378"/>
        <dbReference type="ChEBI" id="CHEBI:57856"/>
        <dbReference type="ChEBI" id="CHEBI:59789"/>
        <dbReference type="ChEBI" id="CHEBI:138057"/>
        <dbReference type="ChEBI" id="CHEBI:138315"/>
        <dbReference type="EC" id="2.1.1.244"/>
    </reaction>
</comment>
<dbReference type="EC" id="2.1.1.244" evidence="5"/>
<dbReference type="PANTHER" id="PTHR12753">
    <property type="entry name" value="AD-003 - RELATED"/>
    <property type="match status" value="1"/>
</dbReference>
<keyword evidence="13" id="KW-1185">Reference proteome</keyword>
<evidence type="ECO:0000313" key="12">
    <source>
        <dbReference type="EMBL" id="KCV67224.1"/>
    </source>
</evidence>
<proteinExistence type="inferred from homology"/>
<dbReference type="AlphaFoldDB" id="A0A058YZ06"/>
<dbReference type="OrthoDB" id="1298661at2759"/>
<comment type="similarity">
    <text evidence="1">Belongs to the methyltransferase superfamily. NTM1 family.</text>
</comment>
<evidence type="ECO:0000256" key="10">
    <source>
        <dbReference type="ARBA" id="ARBA00048167"/>
    </source>
</evidence>
<feature type="compositionally biased region" description="Low complexity" evidence="11">
    <location>
        <begin position="32"/>
        <end position="43"/>
    </location>
</feature>
<dbReference type="Proteomes" id="UP000030693">
    <property type="component" value="Unassembled WGS sequence"/>
</dbReference>
<evidence type="ECO:0000256" key="3">
    <source>
        <dbReference type="ARBA" id="ARBA00022679"/>
    </source>
</evidence>
<name>A0A058YZ06_FONAL</name>
<evidence type="ECO:0000256" key="4">
    <source>
        <dbReference type="ARBA" id="ARBA00022691"/>
    </source>
</evidence>
<evidence type="ECO:0000256" key="2">
    <source>
        <dbReference type="ARBA" id="ARBA00022603"/>
    </source>
</evidence>
<dbReference type="Gene3D" id="3.40.50.150">
    <property type="entry name" value="Vaccinia Virus protein VP39"/>
    <property type="match status" value="1"/>
</dbReference>
<dbReference type="InterPro" id="IPR008576">
    <property type="entry name" value="MeTrfase_NTM1"/>
</dbReference>
<dbReference type="Pfam" id="PF05891">
    <property type="entry name" value="Methyltransf_PK"/>
    <property type="match status" value="1"/>
</dbReference>
<dbReference type="GO" id="GO:0071885">
    <property type="term" value="F:N-terminal protein N-methyltransferase activity"/>
    <property type="evidence" value="ECO:0007669"/>
    <property type="project" value="UniProtKB-EC"/>
</dbReference>
<evidence type="ECO:0000256" key="7">
    <source>
        <dbReference type="ARBA" id="ARBA00043129"/>
    </source>
</evidence>
<reference evidence="12" key="1">
    <citation type="submission" date="2013-04" db="EMBL/GenBank/DDBJ databases">
        <title>The Genome Sequence of Fonticula alba ATCC 38817.</title>
        <authorList>
            <consortium name="The Broad Institute Genomics Platform"/>
            <person name="Russ C."/>
            <person name="Cuomo C."/>
            <person name="Burger G."/>
            <person name="Gray M.W."/>
            <person name="Holland P.W.H."/>
            <person name="King N."/>
            <person name="Lang F.B.F."/>
            <person name="Roger A.J."/>
            <person name="Ruiz-Trillo I."/>
            <person name="Brown M."/>
            <person name="Walker B."/>
            <person name="Young S."/>
            <person name="Zeng Q."/>
            <person name="Gargeya S."/>
            <person name="Fitzgerald M."/>
            <person name="Haas B."/>
            <person name="Abouelleil A."/>
            <person name="Allen A.W."/>
            <person name="Alvarado L."/>
            <person name="Arachchi H.M."/>
            <person name="Berlin A.M."/>
            <person name="Chapman S.B."/>
            <person name="Gainer-Dewar J."/>
            <person name="Goldberg J."/>
            <person name="Griggs A."/>
            <person name="Gujja S."/>
            <person name="Hansen M."/>
            <person name="Howarth C."/>
            <person name="Imamovic A."/>
            <person name="Ireland A."/>
            <person name="Larimer J."/>
            <person name="McCowan C."/>
            <person name="Murphy C."/>
            <person name="Pearson M."/>
            <person name="Poon T.W."/>
            <person name="Priest M."/>
            <person name="Roberts A."/>
            <person name="Saif S."/>
            <person name="Shea T."/>
            <person name="Sisk P."/>
            <person name="Sykes S."/>
            <person name="Wortman J."/>
            <person name="Nusbaum C."/>
            <person name="Birren B."/>
        </authorList>
    </citation>
    <scope>NUCLEOTIDE SEQUENCE [LARGE SCALE GENOMIC DNA]</scope>
    <source>
        <strain evidence="12">ATCC 38817</strain>
    </source>
</reference>
<organism evidence="12">
    <name type="scientific">Fonticula alba</name>
    <name type="common">Slime mold</name>
    <dbReference type="NCBI Taxonomy" id="691883"/>
    <lineage>
        <taxon>Eukaryota</taxon>
        <taxon>Rotosphaerida</taxon>
        <taxon>Fonticulaceae</taxon>
        <taxon>Fonticula</taxon>
    </lineage>
</organism>
<evidence type="ECO:0000256" key="11">
    <source>
        <dbReference type="SAM" id="MobiDB-lite"/>
    </source>
</evidence>
<evidence type="ECO:0000256" key="6">
    <source>
        <dbReference type="ARBA" id="ARBA00039449"/>
    </source>
</evidence>
<dbReference type="eggNOG" id="KOG3178">
    <property type="taxonomic scope" value="Eukaryota"/>
</dbReference>
<evidence type="ECO:0000256" key="1">
    <source>
        <dbReference type="ARBA" id="ARBA00009059"/>
    </source>
</evidence>
<dbReference type="PANTHER" id="PTHR12753:SF0">
    <property type="entry name" value="ALPHA N-TERMINAL PROTEIN METHYLTRANSFERASE 1"/>
    <property type="match status" value="1"/>
</dbReference>
<evidence type="ECO:0000256" key="9">
    <source>
        <dbReference type="ARBA" id="ARBA00047885"/>
    </source>
</evidence>
<comment type="catalytic activity">
    <reaction evidence="8">
        <text>N-terminal L-seryl-L-prolyl-L-lysyl-[protein] + 3 S-adenosyl-L-methionine = N-terminal N,N,N-trimethyl-L-seryl-L-prolyl-L-lysyl-[protein] + 3 S-adenosyl-L-homocysteine + 3 H(+)</text>
        <dbReference type="Rhea" id="RHEA:54724"/>
        <dbReference type="Rhea" id="RHEA-COMP:13789"/>
        <dbReference type="Rhea" id="RHEA-COMP:13973"/>
        <dbReference type="ChEBI" id="CHEBI:15378"/>
        <dbReference type="ChEBI" id="CHEBI:57856"/>
        <dbReference type="ChEBI" id="CHEBI:59789"/>
        <dbReference type="ChEBI" id="CHEBI:138061"/>
        <dbReference type="ChEBI" id="CHEBI:138317"/>
        <dbReference type="EC" id="2.1.1.244"/>
    </reaction>
</comment>
<evidence type="ECO:0000313" key="13">
    <source>
        <dbReference type="Proteomes" id="UP000030693"/>
    </source>
</evidence>
<keyword evidence="4" id="KW-0949">S-adenosyl-L-methionine</keyword>
<evidence type="ECO:0000256" key="8">
    <source>
        <dbReference type="ARBA" id="ARBA00047306"/>
    </source>
</evidence>
<dbReference type="InterPro" id="IPR029063">
    <property type="entry name" value="SAM-dependent_MTases_sf"/>
</dbReference>
<keyword evidence="3" id="KW-0808">Transferase</keyword>
<feature type="compositionally biased region" description="Basic and acidic residues" evidence="11">
    <location>
        <begin position="53"/>
        <end position="69"/>
    </location>
</feature>
<dbReference type="EMBL" id="KB932299">
    <property type="protein sequence ID" value="KCV67224.1"/>
    <property type="molecule type" value="Genomic_DNA"/>
</dbReference>
<dbReference type="GO" id="GO:0005737">
    <property type="term" value="C:cytoplasm"/>
    <property type="evidence" value="ECO:0007669"/>
    <property type="project" value="TreeGrafter"/>
</dbReference>
<comment type="catalytic activity">
    <reaction evidence="9">
        <text>N-terminal L-prolyl-L-prolyl-L-lysyl-[protein] + 2 S-adenosyl-L-methionine = N-terminal N,N-dimethyl-L-prolyl-L-prolyl-L-lysyl-[protein] + 2 S-adenosyl-L-homocysteine + 2 H(+)</text>
        <dbReference type="Rhea" id="RHEA:54736"/>
        <dbReference type="Rhea" id="RHEA-COMP:13787"/>
        <dbReference type="Rhea" id="RHEA-COMP:13974"/>
        <dbReference type="ChEBI" id="CHEBI:15378"/>
        <dbReference type="ChEBI" id="CHEBI:57856"/>
        <dbReference type="ChEBI" id="CHEBI:59789"/>
        <dbReference type="ChEBI" id="CHEBI:138059"/>
        <dbReference type="ChEBI" id="CHEBI:138318"/>
        <dbReference type="EC" id="2.1.1.244"/>
    </reaction>
</comment>
<feature type="non-terminal residue" evidence="12">
    <location>
        <position position="161"/>
    </location>
</feature>
<dbReference type="GeneID" id="20531081"/>
<feature type="region of interest" description="Disordered" evidence="11">
    <location>
        <begin position="1"/>
        <end position="69"/>
    </location>
</feature>
<accession>A0A058YZ06</accession>
<dbReference type="RefSeq" id="XP_009498371.1">
    <property type="nucleotide sequence ID" value="XM_009500096.1"/>
</dbReference>
<dbReference type="SUPFAM" id="SSF53335">
    <property type="entry name" value="S-adenosyl-L-methionine-dependent methyltransferases"/>
    <property type="match status" value="1"/>
</dbReference>